<protein>
    <recommendedName>
        <fullName evidence="1">PH domain-containing protein</fullName>
    </recommendedName>
</protein>
<proteinExistence type="predicted"/>
<dbReference type="Pfam" id="PF00169">
    <property type="entry name" value="PH"/>
    <property type="match status" value="1"/>
</dbReference>
<reference evidence="2 3" key="1">
    <citation type="journal article" date="2014" name="Genome Biol. Evol.">
        <title>The secreted proteins of Achlya hypogyna and Thraustotheca clavata identify the ancestral oomycete secretome and reveal gene acquisitions by horizontal gene transfer.</title>
        <authorList>
            <person name="Misner I."/>
            <person name="Blouin N."/>
            <person name="Leonard G."/>
            <person name="Richards T.A."/>
            <person name="Lane C.E."/>
        </authorList>
    </citation>
    <scope>NUCLEOTIDE SEQUENCE [LARGE SCALE GENOMIC DNA]</scope>
    <source>
        <strain evidence="2 3">ATCC 34112</strain>
    </source>
</reference>
<gene>
    <name evidence="2" type="ORF">THRCLA_06006</name>
</gene>
<dbReference type="PANTHER" id="PTHR14336">
    <property type="entry name" value="TANDEM PH DOMAIN CONTAINING PROTEIN"/>
    <property type="match status" value="1"/>
</dbReference>
<dbReference type="Proteomes" id="UP000243217">
    <property type="component" value="Unassembled WGS sequence"/>
</dbReference>
<dbReference type="PROSITE" id="PS50003">
    <property type="entry name" value="PH_DOMAIN"/>
    <property type="match status" value="1"/>
</dbReference>
<dbReference type="InterPro" id="IPR011993">
    <property type="entry name" value="PH-like_dom_sf"/>
</dbReference>
<keyword evidence="3" id="KW-1185">Reference proteome</keyword>
<dbReference type="Gene3D" id="2.30.29.30">
    <property type="entry name" value="Pleckstrin-homology domain (PH domain)/Phosphotyrosine-binding domain (PTB)"/>
    <property type="match status" value="2"/>
</dbReference>
<dbReference type="InterPro" id="IPR001849">
    <property type="entry name" value="PH_domain"/>
</dbReference>
<dbReference type="AlphaFoldDB" id="A0A1V9ZQT4"/>
<dbReference type="CDD" id="cd00821">
    <property type="entry name" value="PH"/>
    <property type="match status" value="1"/>
</dbReference>
<dbReference type="InterPro" id="IPR051707">
    <property type="entry name" value="PI-Interact_SigTrans_Reg"/>
</dbReference>
<accession>A0A1V9ZQT4</accession>
<comment type="caution">
    <text evidence="2">The sequence shown here is derived from an EMBL/GenBank/DDBJ whole genome shotgun (WGS) entry which is preliminary data.</text>
</comment>
<dbReference type="SUPFAM" id="SSF50729">
    <property type="entry name" value="PH domain-like"/>
    <property type="match status" value="2"/>
</dbReference>
<evidence type="ECO:0000313" key="2">
    <source>
        <dbReference type="EMBL" id="OQS00339.1"/>
    </source>
</evidence>
<evidence type="ECO:0000313" key="3">
    <source>
        <dbReference type="Proteomes" id="UP000243217"/>
    </source>
</evidence>
<feature type="domain" description="PH" evidence="1">
    <location>
        <begin position="158"/>
        <end position="253"/>
    </location>
</feature>
<organism evidence="2 3">
    <name type="scientific">Thraustotheca clavata</name>
    <dbReference type="NCBI Taxonomy" id="74557"/>
    <lineage>
        <taxon>Eukaryota</taxon>
        <taxon>Sar</taxon>
        <taxon>Stramenopiles</taxon>
        <taxon>Oomycota</taxon>
        <taxon>Saprolegniomycetes</taxon>
        <taxon>Saprolegniales</taxon>
        <taxon>Achlyaceae</taxon>
        <taxon>Thraustotheca</taxon>
    </lineage>
</organism>
<dbReference type="STRING" id="74557.A0A1V9ZQT4"/>
<evidence type="ECO:0000259" key="1">
    <source>
        <dbReference type="PROSITE" id="PS50003"/>
    </source>
</evidence>
<sequence length="253" mass="28800">MNEDDFTNAKDFRLVNADFAGYVYRLSKKWKRRFLVLEGRQLSYFGSEEMAMDASIPPKGTIQVCAAYHWTEVNSGLMIISATGEMWKCYYEMTNAGEMILPALARITEKCRAVADNRDAGGDLIPASEVVAIRHCCNANAVEDFKRRNLSIPLRVKDHVTRGWVEKRGSFVQSWKRRYFVLRENVLAYYDINLEGQTKKGGDIVVSINNYAKRANGLEFNMASGRCLVGCTETTEDHVQWLMATNYLSPHEP</sequence>
<dbReference type="OrthoDB" id="185175at2759"/>
<dbReference type="EMBL" id="JNBS01001710">
    <property type="protein sequence ID" value="OQS00339.1"/>
    <property type="molecule type" value="Genomic_DNA"/>
</dbReference>
<name>A0A1V9ZQT4_9STRA</name>